<comment type="caution">
    <text evidence="2">The sequence shown here is derived from an EMBL/GenBank/DDBJ whole genome shotgun (WGS) entry which is preliminary data.</text>
</comment>
<dbReference type="AlphaFoldDB" id="A0AAN6S5U1"/>
<gene>
    <name evidence="2" type="ORF">QBC46DRAFT_407753</name>
</gene>
<name>A0AAN6S5U1_9PEZI</name>
<reference evidence="3" key="1">
    <citation type="journal article" date="2023" name="Mol. Phylogenet. Evol.">
        <title>Genome-scale phylogeny and comparative genomics of the fungal order Sordariales.</title>
        <authorList>
            <person name="Hensen N."/>
            <person name="Bonometti L."/>
            <person name="Westerberg I."/>
            <person name="Brannstrom I.O."/>
            <person name="Guillou S."/>
            <person name="Cros-Aarteil S."/>
            <person name="Calhoun S."/>
            <person name="Haridas S."/>
            <person name="Kuo A."/>
            <person name="Mondo S."/>
            <person name="Pangilinan J."/>
            <person name="Riley R."/>
            <person name="LaButti K."/>
            <person name="Andreopoulos B."/>
            <person name="Lipzen A."/>
            <person name="Chen C."/>
            <person name="Yan M."/>
            <person name="Daum C."/>
            <person name="Ng V."/>
            <person name="Clum A."/>
            <person name="Steindorff A."/>
            <person name="Ohm R.A."/>
            <person name="Martin F."/>
            <person name="Silar P."/>
            <person name="Natvig D.O."/>
            <person name="Lalanne C."/>
            <person name="Gautier V."/>
            <person name="Ament-Velasquez S.L."/>
            <person name="Kruys A."/>
            <person name="Hutchinson M.I."/>
            <person name="Powell A.J."/>
            <person name="Barry K."/>
            <person name="Miller A.N."/>
            <person name="Grigoriev I.V."/>
            <person name="Debuchy R."/>
            <person name="Gladieux P."/>
            <person name="Hiltunen Thoren M."/>
            <person name="Johannesson H."/>
        </authorList>
    </citation>
    <scope>NUCLEOTIDE SEQUENCE [LARGE SCALE GENOMIC DNA]</scope>
    <source>
        <strain evidence="3">CBS 340.73</strain>
    </source>
</reference>
<organism evidence="2 3">
    <name type="scientific">Diplogelasinospora grovesii</name>
    <dbReference type="NCBI Taxonomy" id="303347"/>
    <lineage>
        <taxon>Eukaryota</taxon>
        <taxon>Fungi</taxon>
        <taxon>Dikarya</taxon>
        <taxon>Ascomycota</taxon>
        <taxon>Pezizomycotina</taxon>
        <taxon>Sordariomycetes</taxon>
        <taxon>Sordariomycetidae</taxon>
        <taxon>Sordariales</taxon>
        <taxon>Diplogelasinosporaceae</taxon>
        <taxon>Diplogelasinospora</taxon>
    </lineage>
</organism>
<dbReference type="EMBL" id="MU853789">
    <property type="protein sequence ID" value="KAK3940956.1"/>
    <property type="molecule type" value="Genomic_DNA"/>
</dbReference>
<feature type="compositionally biased region" description="Polar residues" evidence="1">
    <location>
        <begin position="48"/>
        <end position="65"/>
    </location>
</feature>
<accession>A0AAN6S5U1</accession>
<evidence type="ECO:0000313" key="3">
    <source>
        <dbReference type="Proteomes" id="UP001303473"/>
    </source>
</evidence>
<evidence type="ECO:0000256" key="1">
    <source>
        <dbReference type="SAM" id="MobiDB-lite"/>
    </source>
</evidence>
<protein>
    <submittedName>
        <fullName evidence="2">Uncharacterized protein</fullName>
    </submittedName>
</protein>
<keyword evidence="3" id="KW-1185">Reference proteome</keyword>
<proteinExistence type="predicted"/>
<sequence length="201" mass="22000">MVAATKGRVGLAKLNQPANQASRFAVWIAPGGTNIRPSRPPVLGAPTSIPNTSRSPDFDRTSQPFSRPAASHDDAHQIQLFTRIALQFRAYQTITVNVSTLSLGRSHSQSESQSDLPSADRTVFHAPGHFSTFQSQPFQRFRHAANAFRRDHHCQRVSTRPPLPTTSIDACTSIAKDPPSSLHIPHASKHSKLPSGRLDSR</sequence>
<feature type="region of interest" description="Disordered" evidence="1">
    <location>
        <begin position="151"/>
        <end position="201"/>
    </location>
</feature>
<feature type="region of interest" description="Disordered" evidence="1">
    <location>
        <begin position="35"/>
        <end position="71"/>
    </location>
</feature>
<dbReference type="Proteomes" id="UP001303473">
    <property type="component" value="Unassembled WGS sequence"/>
</dbReference>
<evidence type="ECO:0000313" key="2">
    <source>
        <dbReference type="EMBL" id="KAK3940956.1"/>
    </source>
</evidence>